<dbReference type="OrthoDB" id="227529at2"/>
<protein>
    <recommendedName>
        <fullName evidence="3">Peptidase C-terminal archaeal/bacterial domain-containing protein</fullName>
    </recommendedName>
</protein>
<dbReference type="AlphaFoldDB" id="A0A077MCT5"/>
<accession>A0A077MCT5</accession>
<name>A0A077MCT5_9MICO</name>
<dbReference type="RefSeq" id="WP_048544032.1">
    <property type="nucleotide sequence ID" value="NZ_HF571038.1"/>
</dbReference>
<keyword evidence="2" id="KW-1185">Reference proteome</keyword>
<evidence type="ECO:0000313" key="2">
    <source>
        <dbReference type="Proteomes" id="UP000035720"/>
    </source>
</evidence>
<dbReference type="EMBL" id="CAJC01000183">
    <property type="protein sequence ID" value="CCI54394.1"/>
    <property type="molecule type" value="Genomic_DNA"/>
</dbReference>
<sequence length="429" mass="45252">MDLLLYIYNDSGALLKGDVAHMNGLPDNPVTFVPPHPGTYYVSLASFDAFQEDPFDSGSGTGGSATTTGTYTATIGSWHQDRDTMRGHLAAGDVLGVSLSGGGRSVTVQRPDGGLAVATTETDLSGYYPPSSPLPGGGNATVAYVIPKEGWYGVSVGTGAGAYVNEIEVYRPGGEAMPAARVQKIVLDFDGARINAGTVFGPDMQATLSPLAAFLPKWGLTKADLRPLAAQITKTATENLRSDLIAKGGNPNLKVEIVNGLTSRDPFGEKGVSRVIVGGTMKQLGIETIGIAQYIDPGNYSQEDTAVVLLDTMSDTRPGLDSTSLNAYLRPGTDRVRFIGTAIGNVVAHEVGHYIGNFHTHNRDDVASLMDSGGAGYWRMFQAGPDRIGGTRDDGDTDFAADIYSRWEPFTGTEDTVTVSAWAFAGGRR</sequence>
<reference evidence="1 2" key="1">
    <citation type="journal article" date="2013" name="ISME J.">
        <title>A metabolic model for members of the genus Tetrasphaera involved in enhanced biological phosphorus removal.</title>
        <authorList>
            <person name="Kristiansen R."/>
            <person name="Nguyen H.T.T."/>
            <person name="Saunders A.M."/>
            <person name="Nielsen J.L."/>
            <person name="Wimmer R."/>
            <person name="Le V.Q."/>
            <person name="McIlroy S.J."/>
            <person name="Petrovski S."/>
            <person name="Seviour R.J."/>
            <person name="Calteau A."/>
            <person name="Nielsen K.L."/>
            <person name="Nielsen P.H."/>
        </authorList>
    </citation>
    <scope>NUCLEOTIDE SEQUENCE [LARGE SCALE GENOMIC DNA]</scope>
    <source>
        <strain evidence="1 2">Ben 74</strain>
    </source>
</reference>
<dbReference type="Proteomes" id="UP000035720">
    <property type="component" value="Unassembled WGS sequence"/>
</dbReference>
<evidence type="ECO:0000313" key="1">
    <source>
        <dbReference type="EMBL" id="CCI54394.1"/>
    </source>
</evidence>
<proteinExistence type="predicted"/>
<dbReference type="STRING" id="1193518.BN13_70018"/>
<dbReference type="SUPFAM" id="SSF55486">
    <property type="entry name" value="Metalloproteases ('zincins'), catalytic domain"/>
    <property type="match status" value="1"/>
</dbReference>
<organism evidence="1 2">
    <name type="scientific">Nostocoides jenkinsii Ben 74</name>
    <dbReference type="NCBI Taxonomy" id="1193518"/>
    <lineage>
        <taxon>Bacteria</taxon>
        <taxon>Bacillati</taxon>
        <taxon>Actinomycetota</taxon>
        <taxon>Actinomycetes</taxon>
        <taxon>Micrococcales</taxon>
        <taxon>Intrasporangiaceae</taxon>
        <taxon>Nostocoides</taxon>
    </lineage>
</organism>
<gene>
    <name evidence="1" type="ORF">BN13_70018</name>
</gene>
<comment type="caution">
    <text evidence="1">The sequence shown here is derived from an EMBL/GenBank/DDBJ whole genome shotgun (WGS) entry which is preliminary data.</text>
</comment>
<evidence type="ECO:0008006" key="3">
    <source>
        <dbReference type="Google" id="ProtNLM"/>
    </source>
</evidence>